<proteinExistence type="predicted"/>
<dbReference type="EMBL" id="CAACVJ010000565">
    <property type="protein sequence ID" value="VEP17445.1"/>
    <property type="molecule type" value="Genomic_DNA"/>
</dbReference>
<dbReference type="OrthoDB" id="482635at2"/>
<dbReference type="Proteomes" id="UP000320055">
    <property type="component" value="Unassembled WGS sequence"/>
</dbReference>
<protein>
    <submittedName>
        <fullName evidence="1">Uncharacterized protein</fullName>
    </submittedName>
</protein>
<keyword evidence="2" id="KW-1185">Reference proteome</keyword>
<evidence type="ECO:0000313" key="1">
    <source>
        <dbReference type="EMBL" id="VEP17445.1"/>
    </source>
</evidence>
<gene>
    <name evidence="1" type="ORF">H1P_6070001</name>
</gene>
<reference evidence="1 2" key="1">
    <citation type="submission" date="2019-01" db="EMBL/GenBank/DDBJ databases">
        <authorList>
            <person name="Brito A."/>
        </authorList>
    </citation>
    <scope>NUCLEOTIDE SEQUENCE [LARGE SCALE GENOMIC DNA]</scope>
    <source>
        <strain evidence="1">1</strain>
    </source>
</reference>
<organism evidence="1 2">
    <name type="scientific">Hyella patelloides LEGE 07179</name>
    <dbReference type="NCBI Taxonomy" id="945734"/>
    <lineage>
        <taxon>Bacteria</taxon>
        <taxon>Bacillati</taxon>
        <taxon>Cyanobacteriota</taxon>
        <taxon>Cyanophyceae</taxon>
        <taxon>Pleurocapsales</taxon>
        <taxon>Hyellaceae</taxon>
        <taxon>Hyella</taxon>
    </lineage>
</organism>
<accession>A0A563W1D6</accession>
<dbReference type="AlphaFoldDB" id="A0A563W1D6"/>
<sequence>MRVSADSVISIFTTPDIVRDRFYPFLFKCSLSLGNWYNYTCEKTATKPPKKEINWQSYPYNSRDIKTKKNRALKVSEIVLNCSTKNDLIKLLATTGASEPEIEWLRENYLSSAERAHLELIRKSTQGNLFNQPEPELEIVEYKLSEIIAATDGEMKRLGWGKERGRQHLMETYGKKSRIHLTNSELLEFWDYLKSRDVP</sequence>
<name>A0A563W1D6_9CYAN</name>
<evidence type="ECO:0000313" key="2">
    <source>
        <dbReference type="Proteomes" id="UP000320055"/>
    </source>
</evidence>